<accession>A0ACC2GWD0</accession>
<reference evidence="1" key="1">
    <citation type="submission" date="2021-05" db="EMBL/GenBank/DDBJ databases">
        <authorList>
            <person name="Pan Q."/>
            <person name="Jouanno E."/>
            <person name="Zahm M."/>
            <person name="Klopp C."/>
            <person name="Cabau C."/>
            <person name="Louis A."/>
            <person name="Berthelot C."/>
            <person name="Parey E."/>
            <person name="Roest Crollius H."/>
            <person name="Montfort J."/>
            <person name="Robinson-Rechavi M."/>
            <person name="Bouchez O."/>
            <person name="Lampietro C."/>
            <person name="Lopez Roques C."/>
            <person name="Donnadieu C."/>
            <person name="Postlethwait J."/>
            <person name="Bobe J."/>
            <person name="Dillon D."/>
            <person name="Chandos A."/>
            <person name="von Hippel F."/>
            <person name="Guiguen Y."/>
        </authorList>
    </citation>
    <scope>NUCLEOTIDE SEQUENCE</scope>
    <source>
        <strain evidence="1">YG-Jan2019</strain>
    </source>
</reference>
<keyword evidence="2" id="KW-1185">Reference proteome</keyword>
<gene>
    <name evidence="1" type="ORF">DPEC_G00099840</name>
</gene>
<dbReference type="Proteomes" id="UP001157502">
    <property type="component" value="Chromosome 8"/>
</dbReference>
<sequence>MRRSMQYLGECKLFLALGTGQHQFSLPPLMPPVPSPVWLLTVHSCDVLSRLDEVKVRITSVFGSKNMCNLCGQLKRKDTGHSRIDGTSFCSVASGGKSGVAG</sequence>
<comment type="caution">
    <text evidence="1">The sequence shown here is derived from an EMBL/GenBank/DDBJ whole genome shotgun (WGS) entry which is preliminary data.</text>
</comment>
<proteinExistence type="predicted"/>
<organism evidence="1 2">
    <name type="scientific">Dallia pectoralis</name>
    <name type="common">Alaska blackfish</name>
    <dbReference type="NCBI Taxonomy" id="75939"/>
    <lineage>
        <taxon>Eukaryota</taxon>
        <taxon>Metazoa</taxon>
        <taxon>Chordata</taxon>
        <taxon>Craniata</taxon>
        <taxon>Vertebrata</taxon>
        <taxon>Euteleostomi</taxon>
        <taxon>Actinopterygii</taxon>
        <taxon>Neopterygii</taxon>
        <taxon>Teleostei</taxon>
        <taxon>Protacanthopterygii</taxon>
        <taxon>Esociformes</taxon>
        <taxon>Umbridae</taxon>
        <taxon>Dallia</taxon>
    </lineage>
</organism>
<evidence type="ECO:0000313" key="1">
    <source>
        <dbReference type="EMBL" id="KAJ8007967.1"/>
    </source>
</evidence>
<name>A0ACC2GWD0_DALPE</name>
<evidence type="ECO:0000313" key="2">
    <source>
        <dbReference type="Proteomes" id="UP001157502"/>
    </source>
</evidence>
<dbReference type="EMBL" id="CM055735">
    <property type="protein sequence ID" value="KAJ8007967.1"/>
    <property type="molecule type" value="Genomic_DNA"/>
</dbReference>
<protein>
    <submittedName>
        <fullName evidence="1">Uncharacterized protein</fullName>
    </submittedName>
</protein>